<feature type="region of interest" description="Disordered" evidence="7">
    <location>
        <begin position="11"/>
        <end position="56"/>
    </location>
</feature>
<comment type="caution">
    <text evidence="10">The sequence shown here is derived from an EMBL/GenBank/DDBJ whole genome shotgun (WGS) entry which is preliminary data.</text>
</comment>
<organism evidence="10 11">
    <name type="scientific">Eleusine coracana subsp. coracana</name>
    <dbReference type="NCBI Taxonomy" id="191504"/>
    <lineage>
        <taxon>Eukaryota</taxon>
        <taxon>Viridiplantae</taxon>
        <taxon>Streptophyta</taxon>
        <taxon>Embryophyta</taxon>
        <taxon>Tracheophyta</taxon>
        <taxon>Spermatophyta</taxon>
        <taxon>Magnoliopsida</taxon>
        <taxon>Liliopsida</taxon>
        <taxon>Poales</taxon>
        <taxon>Poaceae</taxon>
        <taxon>PACMAD clade</taxon>
        <taxon>Chloridoideae</taxon>
        <taxon>Cynodonteae</taxon>
        <taxon>Eleusininae</taxon>
        <taxon>Eleusine</taxon>
    </lineage>
</organism>
<keyword evidence="2" id="KW-0813">Transport</keyword>
<evidence type="ECO:0000259" key="9">
    <source>
        <dbReference type="Pfam" id="PF01490"/>
    </source>
</evidence>
<evidence type="ECO:0000256" key="8">
    <source>
        <dbReference type="SAM" id="Phobius"/>
    </source>
</evidence>
<feature type="transmembrane region" description="Helical" evidence="8">
    <location>
        <begin position="225"/>
        <end position="242"/>
    </location>
</feature>
<evidence type="ECO:0000313" key="10">
    <source>
        <dbReference type="EMBL" id="GJM98185.1"/>
    </source>
</evidence>
<feature type="transmembrane region" description="Helical" evidence="8">
    <location>
        <begin position="125"/>
        <end position="146"/>
    </location>
</feature>
<keyword evidence="5 8" id="KW-1133">Transmembrane helix</keyword>
<dbReference type="AlphaFoldDB" id="A0AAV5CJC6"/>
<keyword evidence="4" id="KW-0029">Amino-acid transport</keyword>
<reference evidence="10" key="1">
    <citation type="journal article" date="2018" name="DNA Res.">
        <title>Multiple hybrid de novo genome assembly of finger millet, an orphan allotetraploid crop.</title>
        <authorList>
            <person name="Hatakeyama M."/>
            <person name="Aluri S."/>
            <person name="Balachadran M.T."/>
            <person name="Sivarajan S.R."/>
            <person name="Patrignani A."/>
            <person name="Gruter S."/>
            <person name="Poveda L."/>
            <person name="Shimizu-Inatsugi R."/>
            <person name="Baeten J."/>
            <person name="Francoijs K.J."/>
            <person name="Nataraja K.N."/>
            <person name="Reddy Y.A.N."/>
            <person name="Phadnis S."/>
            <person name="Ravikumar R.L."/>
            <person name="Schlapbach R."/>
            <person name="Sreeman S.M."/>
            <person name="Shimizu K.K."/>
        </authorList>
    </citation>
    <scope>NUCLEOTIDE SEQUENCE</scope>
</reference>
<keyword evidence="11" id="KW-1185">Reference proteome</keyword>
<dbReference type="Proteomes" id="UP001054889">
    <property type="component" value="Unassembled WGS sequence"/>
</dbReference>
<dbReference type="PANTHER" id="PTHR48017">
    <property type="entry name" value="OS05G0424000 PROTEIN-RELATED"/>
    <property type="match status" value="1"/>
</dbReference>
<accession>A0AAV5CJC6</accession>
<evidence type="ECO:0000256" key="2">
    <source>
        <dbReference type="ARBA" id="ARBA00022448"/>
    </source>
</evidence>
<evidence type="ECO:0000256" key="4">
    <source>
        <dbReference type="ARBA" id="ARBA00022970"/>
    </source>
</evidence>
<protein>
    <recommendedName>
        <fullName evidence="9">Amino acid transporter transmembrane domain-containing protein</fullName>
    </recommendedName>
</protein>
<keyword evidence="6 8" id="KW-0472">Membrane</keyword>
<feature type="transmembrane region" description="Helical" evidence="8">
    <location>
        <begin position="248"/>
        <end position="272"/>
    </location>
</feature>
<dbReference type="Pfam" id="PF01490">
    <property type="entry name" value="Aa_trans"/>
    <property type="match status" value="2"/>
</dbReference>
<proteinExistence type="predicted"/>
<evidence type="ECO:0000256" key="6">
    <source>
        <dbReference type="ARBA" id="ARBA00023136"/>
    </source>
</evidence>
<evidence type="ECO:0000256" key="1">
    <source>
        <dbReference type="ARBA" id="ARBA00004370"/>
    </source>
</evidence>
<feature type="domain" description="Amino acid transporter transmembrane" evidence="9">
    <location>
        <begin position="221"/>
        <end position="271"/>
    </location>
</feature>
<feature type="transmembrane region" description="Helical" evidence="8">
    <location>
        <begin position="152"/>
        <end position="170"/>
    </location>
</feature>
<evidence type="ECO:0000256" key="3">
    <source>
        <dbReference type="ARBA" id="ARBA00022692"/>
    </source>
</evidence>
<gene>
    <name evidence="10" type="primary">ga15171</name>
    <name evidence="10" type="ORF">PR202_ga15171</name>
</gene>
<dbReference type="GO" id="GO:0016020">
    <property type="term" value="C:membrane"/>
    <property type="evidence" value="ECO:0007669"/>
    <property type="project" value="UniProtKB-SubCell"/>
</dbReference>
<sequence>MTQDVEMAAWYGSGNGGAVYPPRQVGGGGEELDDDGKKKRNDQGASPLPRRRSRRGSRCGACIRLSAGGLPQRHAIPSSLDALAAHKEIRVDGNPGPLLPLLGALCNLIVFAAAATALSITHQRTVWTASAHIITAVIGSGVLSLAWSTAQLGWIVGPVTLMLFSIITYYTSSLLADCYRTGDQVSGKRNYTYMDAVASYLGTAWPCTSPTATTRTATTPTAASTTMYMVVFGIVQIFFSQLPNFHDLSWLSILAAVMSFSYSSIAVGLSLARTISGQPILPSSTTIRIYREDGLASSPKNSTT</sequence>
<evidence type="ECO:0000256" key="7">
    <source>
        <dbReference type="SAM" id="MobiDB-lite"/>
    </source>
</evidence>
<evidence type="ECO:0000256" key="5">
    <source>
        <dbReference type="ARBA" id="ARBA00022989"/>
    </source>
</evidence>
<reference evidence="10" key="2">
    <citation type="submission" date="2021-12" db="EMBL/GenBank/DDBJ databases">
        <title>Resequencing data analysis of finger millet.</title>
        <authorList>
            <person name="Hatakeyama M."/>
            <person name="Aluri S."/>
            <person name="Balachadran M.T."/>
            <person name="Sivarajan S.R."/>
            <person name="Poveda L."/>
            <person name="Shimizu-Inatsugi R."/>
            <person name="Schlapbach R."/>
            <person name="Sreeman S.M."/>
            <person name="Shimizu K.K."/>
        </authorList>
    </citation>
    <scope>NUCLEOTIDE SEQUENCE</scope>
</reference>
<feature type="domain" description="Amino acid transporter transmembrane" evidence="9">
    <location>
        <begin position="122"/>
        <end position="205"/>
    </location>
</feature>
<dbReference type="EMBL" id="BQKI01000007">
    <property type="protein sequence ID" value="GJM98185.1"/>
    <property type="molecule type" value="Genomic_DNA"/>
</dbReference>
<dbReference type="InterPro" id="IPR013057">
    <property type="entry name" value="AA_transpt_TM"/>
</dbReference>
<feature type="transmembrane region" description="Helical" evidence="8">
    <location>
        <begin position="98"/>
        <end position="118"/>
    </location>
</feature>
<name>A0AAV5CJC6_ELECO</name>
<comment type="subcellular location">
    <subcellularLocation>
        <location evidence="1">Membrane</location>
    </subcellularLocation>
</comment>
<dbReference type="GO" id="GO:0006865">
    <property type="term" value="P:amino acid transport"/>
    <property type="evidence" value="ECO:0007669"/>
    <property type="project" value="UniProtKB-KW"/>
</dbReference>
<evidence type="ECO:0000313" key="11">
    <source>
        <dbReference type="Proteomes" id="UP001054889"/>
    </source>
</evidence>
<keyword evidence="3 8" id="KW-0812">Transmembrane</keyword>